<keyword evidence="1" id="KW-0732">Signal</keyword>
<evidence type="ECO:0008006" key="4">
    <source>
        <dbReference type="Google" id="ProtNLM"/>
    </source>
</evidence>
<organism evidence="2 3">
    <name type="scientific">Falsiroseomonas selenitidurans</name>
    <dbReference type="NCBI Taxonomy" id="2716335"/>
    <lineage>
        <taxon>Bacteria</taxon>
        <taxon>Pseudomonadati</taxon>
        <taxon>Pseudomonadota</taxon>
        <taxon>Alphaproteobacteria</taxon>
        <taxon>Acetobacterales</taxon>
        <taxon>Roseomonadaceae</taxon>
        <taxon>Falsiroseomonas</taxon>
    </lineage>
</organism>
<dbReference type="EMBL" id="JAAVNE010000009">
    <property type="protein sequence ID" value="NKC30747.1"/>
    <property type="molecule type" value="Genomic_DNA"/>
</dbReference>
<feature type="signal peptide" evidence="1">
    <location>
        <begin position="1"/>
        <end position="19"/>
    </location>
</feature>
<dbReference type="InterPro" id="IPR029052">
    <property type="entry name" value="Metallo-depent_PP-like"/>
</dbReference>
<name>A0ABX1E4Q6_9PROT</name>
<evidence type="ECO:0000256" key="1">
    <source>
        <dbReference type="SAM" id="SignalP"/>
    </source>
</evidence>
<dbReference type="RefSeq" id="WP_168028947.1">
    <property type="nucleotide sequence ID" value="NZ_JAAVNE010000009.1"/>
</dbReference>
<accession>A0ABX1E4Q6</accession>
<dbReference type="SUPFAM" id="SSF56300">
    <property type="entry name" value="Metallo-dependent phosphatases"/>
    <property type="match status" value="1"/>
</dbReference>
<gene>
    <name evidence="2" type="ORF">HEQ75_07720</name>
</gene>
<keyword evidence="3" id="KW-1185">Reference proteome</keyword>
<sequence>MRRLFLLAALSFASLPALAQRFDFVALGDMPYTTASAPEEPARYDQLIDRINALAPAFSIHVGDTKAGSTTCSDEALIRSASHFTRFAGAVVYTPGDNEWTDCHRANNGGFDPLDRLAMIRRTWFARASSLGQRPITLQRQADAMADRFASFVENARWTHNNVAFVTVHIVGSNNNFETRAGAPTEFAARDAANQAWLADSLARATQDGAIGAVIAFQADMWEERTPPESLQNGFARTIETLRREAARFGKPVLLVHGDAHRLRIDQPLRDGGRPPRTMENVTRLMVMGAQEVHAVRVTVDPAEPGLFSFTPLRVPENLAAPRF</sequence>
<feature type="chain" id="PRO_5046600238" description="Calcineurin-like phosphoesterase domain-containing protein" evidence="1">
    <location>
        <begin position="20"/>
        <end position="324"/>
    </location>
</feature>
<dbReference type="Proteomes" id="UP000787635">
    <property type="component" value="Unassembled WGS sequence"/>
</dbReference>
<evidence type="ECO:0000313" key="2">
    <source>
        <dbReference type="EMBL" id="NKC30747.1"/>
    </source>
</evidence>
<protein>
    <recommendedName>
        <fullName evidence="4">Calcineurin-like phosphoesterase domain-containing protein</fullName>
    </recommendedName>
</protein>
<evidence type="ECO:0000313" key="3">
    <source>
        <dbReference type="Proteomes" id="UP000787635"/>
    </source>
</evidence>
<proteinExistence type="predicted"/>
<comment type="caution">
    <text evidence="2">The sequence shown here is derived from an EMBL/GenBank/DDBJ whole genome shotgun (WGS) entry which is preliminary data.</text>
</comment>
<reference evidence="2 3" key="1">
    <citation type="submission" date="2020-03" db="EMBL/GenBank/DDBJ databases">
        <title>Roseomonas selenitidurans sp. nov. isolated from urban soil.</title>
        <authorList>
            <person name="Liu H."/>
        </authorList>
    </citation>
    <scope>NUCLEOTIDE SEQUENCE [LARGE SCALE GENOMIC DNA]</scope>
    <source>
        <strain evidence="2 3">BU-1</strain>
    </source>
</reference>